<dbReference type="Gene3D" id="1.50.10.150">
    <property type="entry name" value="Voltage-dependent anion channel"/>
    <property type="match status" value="1"/>
</dbReference>
<comment type="subcellular location">
    <subcellularLocation>
        <location evidence="1">Membrane</location>
        <topology evidence="1">Multi-pass membrane protein</topology>
    </subcellularLocation>
</comment>
<dbReference type="Pfam" id="PF03595">
    <property type="entry name" value="SLAC1"/>
    <property type="match status" value="1"/>
</dbReference>
<keyword evidence="7" id="KW-1185">Reference proteome</keyword>
<accession>A0A1A7NUR3</accession>
<evidence type="ECO:0000256" key="4">
    <source>
        <dbReference type="ARBA" id="ARBA00023136"/>
    </source>
</evidence>
<dbReference type="Proteomes" id="UP000243558">
    <property type="component" value="Unassembled WGS sequence"/>
</dbReference>
<feature type="transmembrane region" description="Helical" evidence="5">
    <location>
        <begin position="257"/>
        <end position="275"/>
    </location>
</feature>
<evidence type="ECO:0000256" key="5">
    <source>
        <dbReference type="SAM" id="Phobius"/>
    </source>
</evidence>
<dbReference type="PANTHER" id="PTHR37955:SF1">
    <property type="entry name" value="DEP DOMAIN-CONTAINING PROTEIN"/>
    <property type="match status" value="1"/>
</dbReference>
<gene>
    <name evidence="6" type="ORF">QV01_03000</name>
</gene>
<dbReference type="InterPro" id="IPR004695">
    <property type="entry name" value="SLAC1/Mae1/Ssu1/TehA"/>
</dbReference>
<feature type="transmembrane region" description="Helical" evidence="5">
    <location>
        <begin position="99"/>
        <end position="119"/>
    </location>
</feature>
<evidence type="ECO:0000256" key="3">
    <source>
        <dbReference type="ARBA" id="ARBA00022989"/>
    </source>
</evidence>
<dbReference type="InterPro" id="IPR038665">
    <property type="entry name" value="Voltage-dep_anion_channel_sf"/>
</dbReference>
<dbReference type="EMBL" id="JTJM01000010">
    <property type="protein sequence ID" value="OBW93325.1"/>
    <property type="molecule type" value="Genomic_DNA"/>
</dbReference>
<feature type="transmembrane region" description="Helical" evidence="5">
    <location>
        <begin position="165"/>
        <end position="184"/>
    </location>
</feature>
<evidence type="ECO:0000256" key="1">
    <source>
        <dbReference type="ARBA" id="ARBA00004141"/>
    </source>
</evidence>
<dbReference type="GO" id="GO:0005886">
    <property type="term" value="C:plasma membrane"/>
    <property type="evidence" value="ECO:0007669"/>
    <property type="project" value="TreeGrafter"/>
</dbReference>
<evidence type="ECO:0000313" key="7">
    <source>
        <dbReference type="Proteomes" id="UP000243558"/>
    </source>
</evidence>
<name>A0A1A7NUR3_9PAST</name>
<dbReference type="PANTHER" id="PTHR37955">
    <property type="entry name" value="TELLURITE RESISTANCE PROTEIN TEHA"/>
    <property type="match status" value="1"/>
</dbReference>
<feature type="transmembrane region" description="Helical" evidence="5">
    <location>
        <begin position="140"/>
        <end position="159"/>
    </location>
</feature>
<keyword evidence="3 5" id="KW-1133">Transmembrane helix</keyword>
<comment type="caution">
    <text evidence="6">The sequence shown here is derived from an EMBL/GenBank/DDBJ whole genome shotgun (WGS) entry which is preliminary data.</text>
</comment>
<proteinExistence type="predicted"/>
<organism evidence="6 7">
    <name type="scientific">Gallibacterium genomosp. 3</name>
    <dbReference type="NCBI Taxonomy" id="505345"/>
    <lineage>
        <taxon>Bacteria</taxon>
        <taxon>Pseudomonadati</taxon>
        <taxon>Pseudomonadota</taxon>
        <taxon>Gammaproteobacteria</taxon>
        <taxon>Pasteurellales</taxon>
        <taxon>Pasteurellaceae</taxon>
        <taxon>Gallibacterium</taxon>
    </lineage>
</organism>
<keyword evidence="4 5" id="KW-0472">Membrane</keyword>
<feature type="transmembrane region" description="Helical" evidence="5">
    <location>
        <begin position="287"/>
        <end position="305"/>
    </location>
</feature>
<dbReference type="PATRIC" id="fig|505345.7.peg.599"/>
<dbReference type="OrthoDB" id="309023at2"/>
<feature type="transmembrane region" description="Helical" evidence="5">
    <location>
        <begin position="72"/>
        <end position="93"/>
    </location>
</feature>
<dbReference type="GO" id="GO:0046583">
    <property type="term" value="F:monoatomic cation efflux transmembrane transporter activity"/>
    <property type="evidence" value="ECO:0007669"/>
    <property type="project" value="TreeGrafter"/>
</dbReference>
<dbReference type="AlphaFoldDB" id="A0A1A7NUR3"/>
<evidence type="ECO:0000256" key="2">
    <source>
        <dbReference type="ARBA" id="ARBA00022692"/>
    </source>
</evidence>
<dbReference type="InterPro" id="IPR052951">
    <property type="entry name" value="Tellurite_res_ion_channel"/>
</dbReference>
<feature type="transmembrane region" description="Helical" evidence="5">
    <location>
        <begin position="225"/>
        <end position="245"/>
    </location>
</feature>
<feature type="transmembrane region" description="Helical" evidence="5">
    <location>
        <begin position="5"/>
        <end position="26"/>
    </location>
</feature>
<sequence length="317" mass="35495">MNKKFINLPISYFSITLGLFALGLAWKQFEQSKQLSNIISSSLLASTSIIWFLFILLYLIKIIVRQESVKNEFLNQIQCCFFSLLPITLLLFSLSIKPFILPSISTSLIFIGTILQLAFSTYRAAGLWKGNHPFDATTPILYLPTVAANFVSAIALTSLGLTQYAVIFFGMGMISWITLEPAILQRLRNSSSIEEGLRPTLGIQLAPAFVAANTYLHIVDGHIDYFVLTIIGYGMLQLLFLFRLLPWIINSSFKISLWAFSFGAAAMATVGVYLIHTTEFQLDILGYLFFILGNIIIIFLTLGTLKQLITGKFFPLQ</sequence>
<evidence type="ECO:0008006" key="8">
    <source>
        <dbReference type="Google" id="ProtNLM"/>
    </source>
</evidence>
<feature type="transmembrane region" description="Helical" evidence="5">
    <location>
        <begin position="38"/>
        <end position="60"/>
    </location>
</feature>
<dbReference type="RefSeq" id="WP_065238891.1">
    <property type="nucleotide sequence ID" value="NZ_JTJM01000010.1"/>
</dbReference>
<keyword evidence="2 5" id="KW-0812">Transmembrane</keyword>
<reference evidence="6 7" key="1">
    <citation type="submission" date="2014-11" db="EMBL/GenBank/DDBJ databases">
        <title>Pan-genome of Gallibacterium spp.</title>
        <authorList>
            <person name="Kudirkiene E."/>
            <person name="Bojesen A.M."/>
        </authorList>
    </citation>
    <scope>NUCLEOTIDE SEQUENCE [LARGE SCALE GENOMIC DNA]</scope>
    <source>
        <strain evidence="6 7">F151</strain>
    </source>
</reference>
<dbReference type="NCBIfam" id="NF008032">
    <property type="entry name" value="PRK10764.1"/>
    <property type="match status" value="1"/>
</dbReference>
<evidence type="ECO:0000313" key="6">
    <source>
        <dbReference type="EMBL" id="OBW93325.1"/>
    </source>
</evidence>
<protein>
    <recommendedName>
        <fullName evidence="8">Potassium-tellurite ethidium and proflavin transporter</fullName>
    </recommendedName>
</protein>